<feature type="domain" description="OmpR/PhoB-type" evidence="10">
    <location>
        <begin position="127"/>
        <end position="223"/>
    </location>
</feature>
<dbReference type="SUPFAM" id="SSF52172">
    <property type="entry name" value="CheY-like"/>
    <property type="match status" value="1"/>
</dbReference>
<evidence type="ECO:0000313" key="12">
    <source>
        <dbReference type="Proteomes" id="UP001523262"/>
    </source>
</evidence>
<name>A0ABT0WI64_9BACI</name>
<protein>
    <submittedName>
        <fullName evidence="11">Response regulator transcription factor</fullName>
    </submittedName>
</protein>
<evidence type="ECO:0000256" key="3">
    <source>
        <dbReference type="ARBA" id="ARBA00023012"/>
    </source>
</evidence>
<dbReference type="Gene3D" id="6.10.250.690">
    <property type="match status" value="1"/>
</dbReference>
<dbReference type="PROSITE" id="PS50110">
    <property type="entry name" value="RESPONSE_REGULATORY"/>
    <property type="match status" value="1"/>
</dbReference>
<evidence type="ECO:0000259" key="10">
    <source>
        <dbReference type="PROSITE" id="PS51755"/>
    </source>
</evidence>
<dbReference type="Gene3D" id="3.40.50.2300">
    <property type="match status" value="1"/>
</dbReference>
<organism evidence="11 12">
    <name type="scientific">Neobacillus pocheonensis</name>
    <dbReference type="NCBI Taxonomy" id="363869"/>
    <lineage>
        <taxon>Bacteria</taxon>
        <taxon>Bacillati</taxon>
        <taxon>Bacillota</taxon>
        <taxon>Bacilli</taxon>
        <taxon>Bacillales</taxon>
        <taxon>Bacillaceae</taxon>
        <taxon>Neobacillus</taxon>
    </lineage>
</organism>
<feature type="DNA-binding region" description="OmpR/PhoB-type" evidence="8">
    <location>
        <begin position="127"/>
        <end position="223"/>
    </location>
</feature>
<dbReference type="SMART" id="SM00862">
    <property type="entry name" value="Trans_reg_C"/>
    <property type="match status" value="1"/>
</dbReference>
<dbReference type="SUPFAM" id="SSF46894">
    <property type="entry name" value="C-terminal effector domain of the bipartite response regulators"/>
    <property type="match status" value="1"/>
</dbReference>
<evidence type="ECO:0000256" key="5">
    <source>
        <dbReference type="ARBA" id="ARBA00023125"/>
    </source>
</evidence>
<accession>A0ABT0WI64</accession>
<dbReference type="InterPro" id="IPR036388">
    <property type="entry name" value="WH-like_DNA-bd_sf"/>
</dbReference>
<evidence type="ECO:0000313" key="11">
    <source>
        <dbReference type="EMBL" id="MCM2536013.1"/>
    </source>
</evidence>
<dbReference type="InterPro" id="IPR001867">
    <property type="entry name" value="OmpR/PhoB-type_DNA-bd"/>
</dbReference>
<evidence type="ECO:0000256" key="2">
    <source>
        <dbReference type="ARBA" id="ARBA00022553"/>
    </source>
</evidence>
<evidence type="ECO:0000256" key="4">
    <source>
        <dbReference type="ARBA" id="ARBA00023015"/>
    </source>
</evidence>
<dbReference type="EMBL" id="JAMQCR010000003">
    <property type="protein sequence ID" value="MCM2536013.1"/>
    <property type="molecule type" value="Genomic_DNA"/>
</dbReference>
<gene>
    <name evidence="11" type="ORF">NDK43_31625</name>
</gene>
<reference evidence="11 12" key="1">
    <citation type="submission" date="2022-06" db="EMBL/GenBank/DDBJ databases">
        <authorList>
            <person name="Jeon C.O."/>
        </authorList>
    </citation>
    <scope>NUCLEOTIDE SEQUENCE [LARGE SCALE GENOMIC DNA]</scope>
    <source>
        <strain evidence="11 12">KCTC 13943</strain>
    </source>
</reference>
<keyword evidence="2 7" id="KW-0597">Phosphoprotein</keyword>
<comment type="subcellular location">
    <subcellularLocation>
        <location evidence="1">Cytoplasm</location>
    </subcellularLocation>
</comment>
<evidence type="ECO:0000259" key="9">
    <source>
        <dbReference type="PROSITE" id="PS50110"/>
    </source>
</evidence>
<evidence type="ECO:0000256" key="6">
    <source>
        <dbReference type="ARBA" id="ARBA00023163"/>
    </source>
</evidence>
<dbReference type="InterPro" id="IPR011006">
    <property type="entry name" value="CheY-like_superfamily"/>
</dbReference>
<dbReference type="Proteomes" id="UP001523262">
    <property type="component" value="Unassembled WGS sequence"/>
</dbReference>
<feature type="domain" description="Response regulatory" evidence="9">
    <location>
        <begin position="3"/>
        <end position="116"/>
    </location>
</feature>
<comment type="caution">
    <text evidence="11">The sequence shown here is derived from an EMBL/GenBank/DDBJ whole genome shotgun (WGS) entry which is preliminary data.</text>
</comment>
<evidence type="ECO:0000256" key="8">
    <source>
        <dbReference type="PROSITE-ProRule" id="PRU01091"/>
    </source>
</evidence>
<feature type="modified residue" description="4-aspartylphosphate" evidence="7">
    <location>
        <position position="52"/>
    </location>
</feature>
<keyword evidence="12" id="KW-1185">Reference proteome</keyword>
<proteinExistence type="predicted"/>
<dbReference type="Gene3D" id="1.10.10.10">
    <property type="entry name" value="Winged helix-like DNA-binding domain superfamily/Winged helix DNA-binding domain"/>
    <property type="match status" value="1"/>
</dbReference>
<keyword evidence="4" id="KW-0805">Transcription regulation</keyword>
<dbReference type="CDD" id="cd00383">
    <property type="entry name" value="trans_reg_C"/>
    <property type="match status" value="1"/>
</dbReference>
<dbReference type="InterPro" id="IPR039420">
    <property type="entry name" value="WalR-like"/>
</dbReference>
<evidence type="ECO:0000256" key="1">
    <source>
        <dbReference type="ARBA" id="ARBA00004496"/>
    </source>
</evidence>
<evidence type="ECO:0000256" key="7">
    <source>
        <dbReference type="PROSITE-ProRule" id="PRU00169"/>
    </source>
</evidence>
<keyword evidence="3" id="KW-0902">Two-component regulatory system</keyword>
<dbReference type="PROSITE" id="PS51755">
    <property type="entry name" value="OMPR_PHOB"/>
    <property type="match status" value="1"/>
</dbReference>
<keyword evidence="6" id="KW-0804">Transcription</keyword>
<dbReference type="PANTHER" id="PTHR48111:SF24">
    <property type="entry name" value="TRANSCRIPTIONAL REGULATORY PROTEIN CSSR"/>
    <property type="match status" value="1"/>
</dbReference>
<dbReference type="SMART" id="SM00448">
    <property type="entry name" value="REC"/>
    <property type="match status" value="1"/>
</dbReference>
<dbReference type="InterPro" id="IPR016032">
    <property type="entry name" value="Sig_transdc_resp-reg_C-effctor"/>
</dbReference>
<dbReference type="Pfam" id="PF00486">
    <property type="entry name" value="Trans_reg_C"/>
    <property type="match status" value="1"/>
</dbReference>
<dbReference type="InterPro" id="IPR001789">
    <property type="entry name" value="Sig_transdc_resp-reg_receiver"/>
</dbReference>
<keyword evidence="5 8" id="KW-0238">DNA-binding</keyword>
<dbReference type="Pfam" id="PF00072">
    <property type="entry name" value="Response_reg"/>
    <property type="match status" value="1"/>
</dbReference>
<dbReference type="PANTHER" id="PTHR48111">
    <property type="entry name" value="REGULATOR OF RPOS"/>
    <property type="match status" value="1"/>
</dbReference>
<sequence length="223" mass="26192">MKHVFVVDDEKNIRDILQKYIENEGYKVTLFSDGQHVYHEMLRLKPDLLIIDIMMPHIDGLELCKEIRKTSDIPIIFVSARDGEFDRILGLELGGDDYLTKPFSPRELMVRIKNIFKRMEKSTGSGQQIVTVRDVTIDTDRRYIENDGHEIKLTTKEYDLFVFLARNKGKPYTREELLEFIWGYEFAGDGRLIDDLVKRIRKKLEHSSVVLSTIWGYGYRIND</sequence>